<comment type="caution">
    <text evidence="3">The sequence shown here is derived from an EMBL/GenBank/DDBJ whole genome shotgun (WGS) entry which is preliminary data.</text>
</comment>
<accession>A0ABQ0DZM5</accession>
<dbReference type="InterPro" id="IPR026866">
    <property type="entry name" value="CR006_AAA"/>
</dbReference>
<reference evidence="3 4" key="1">
    <citation type="journal article" date="2025" name="Int. J. Syst. Evol. Microbiol.">
        <title>Desulfovibrio falkowii sp. nov., Porphyromonas miyakawae sp. nov., Mediterraneibacter flintii sp. nov. and Owariibacterium komagatae gen. nov., sp. nov., isolated from human faeces.</title>
        <authorList>
            <person name="Hamaguchi T."/>
            <person name="Ohara M."/>
            <person name="Hisatomi A."/>
            <person name="Sekiguchi K."/>
            <person name="Takeda J.I."/>
            <person name="Ueyama J."/>
            <person name="Ito M."/>
            <person name="Nishiwaki H."/>
            <person name="Ogi T."/>
            <person name="Hirayama M."/>
            <person name="Ohkuma M."/>
            <person name="Sakamoto M."/>
            <person name="Ohno K."/>
        </authorList>
    </citation>
    <scope>NUCLEOTIDE SEQUENCE [LARGE SCALE GENOMIC DNA]</scope>
    <source>
        <strain evidence="3 4">13CB11C</strain>
    </source>
</reference>
<evidence type="ECO:0000313" key="4">
    <source>
        <dbReference type="Proteomes" id="UP001628220"/>
    </source>
</evidence>
<proteinExistence type="predicted"/>
<dbReference type="PANTHER" id="PTHR32182:SF22">
    <property type="entry name" value="ATP-DEPENDENT ENDONUCLEASE, OLD FAMILY-RELATED"/>
    <property type="match status" value="1"/>
</dbReference>
<evidence type="ECO:0000256" key="1">
    <source>
        <dbReference type="SAM" id="Coils"/>
    </source>
</evidence>
<name>A0ABQ0DZM5_9PORP</name>
<dbReference type="RefSeq" id="WP_411914745.1">
    <property type="nucleotide sequence ID" value="NZ_BAAFSF010000001.1"/>
</dbReference>
<protein>
    <submittedName>
        <fullName evidence="3">AAA family ATPase</fullName>
    </submittedName>
</protein>
<dbReference type="Pfam" id="PF13166">
    <property type="entry name" value="AAA_13"/>
    <property type="match status" value="1"/>
</dbReference>
<dbReference type="Proteomes" id="UP001628220">
    <property type="component" value="Unassembled WGS sequence"/>
</dbReference>
<keyword evidence="4" id="KW-1185">Reference proteome</keyword>
<evidence type="ECO:0000259" key="2">
    <source>
        <dbReference type="Pfam" id="PF13166"/>
    </source>
</evidence>
<organism evidence="3 4">
    <name type="scientific">Porphyromonas miyakawae</name>
    <dbReference type="NCBI Taxonomy" id="3137470"/>
    <lineage>
        <taxon>Bacteria</taxon>
        <taxon>Pseudomonadati</taxon>
        <taxon>Bacteroidota</taxon>
        <taxon>Bacteroidia</taxon>
        <taxon>Bacteroidales</taxon>
        <taxon>Porphyromonadaceae</taxon>
        <taxon>Porphyromonas</taxon>
    </lineage>
</organism>
<dbReference type="SUPFAM" id="SSF52540">
    <property type="entry name" value="P-loop containing nucleoside triphosphate hydrolases"/>
    <property type="match status" value="1"/>
</dbReference>
<feature type="coiled-coil region" evidence="1">
    <location>
        <begin position="124"/>
        <end position="180"/>
    </location>
</feature>
<keyword evidence="1" id="KW-0175">Coiled coil</keyword>
<feature type="domain" description="Protein CR006 P-loop" evidence="2">
    <location>
        <begin position="33"/>
        <end position="775"/>
    </location>
</feature>
<feature type="coiled-coil region" evidence="1">
    <location>
        <begin position="323"/>
        <end position="372"/>
    </location>
</feature>
<dbReference type="EMBL" id="BAAFSF010000001">
    <property type="protein sequence ID" value="GAB1250914.1"/>
    <property type="molecule type" value="Genomic_DNA"/>
</dbReference>
<dbReference type="Gene3D" id="3.40.50.300">
    <property type="entry name" value="P-loop containing nucleotide triphosphate hydrolases"/>
    <property type="match status" value="1"/>
</dbReference>
<sequence>MIKKFLKINNLGVFKDFEWDKNVVSSQGKPVVLGDINIFFGRNYSGKTTISRIFRAFELKGGLEKYESGAFKLELSDGNTIDEKSIANVTIQVRVFNEDFVKDNLLFIANPEEGVTPFAVLGENAQIESEIQELKIQLGSAEEGNESGLYLERMNAVKDYQEAEKEINEEKGNLERKLKFKALNKSTGIKYLSQFFGDQNYNVAKLADELKKVNKAYRLSDEQISELKASLKEEVKQIPHISEYFLPSFEDINQRIKAIVEQPIMASGKIEELVRNAIANKWVEEGCKLHEGKKICLFCGGEITKNRWAELEHHYDEATRNLKNKAKKEVDWLEGQIQVAKELYKISPDQYYQHFKAEVESINKDMDKLREILLTALNGILLQVKKKLEEIHSTPSYIEHTFDFSELYAIYNRIEELEKSATEYGTKLKQEKSKTQEKLRLSEVSRFKEDIDFEEIVKIISEKEAVFKEKEVAKKEKEEAVFFKEQEIKAKERLRQNEEEGAKKVNAVLKNYFGHRFIELRAVKKDNEEGVYFDVFRGEQKAYNLSEGERNLVAFAYFVAKLQDVETASEKPIIWIDDPISSLDANHVFFIFSLIDQQIVAKRQWTQLFISTHNLDFLRYLKRLHTKELTIPYLDKKGDIKQRDIQIQRFLLERQGSSSIISVMPKYMKEHVTEFNYLFHQIYKCSQATENENYELFYNFGNNARKFLEAYLYYKYPDNEKNCLHKKMTRFFSDGYAATTIGRIDNELSHLEGLMERGMSVSDHAEIKKCAKFILETIKKKDPDQYGAFLESIGERETD</sequence>
<evidence type="ECO:0000313" key="3">
    <source>
        <dbReference type="EMBL" id="GAB1250914.1"/>
    </source>
</evidence>
<dbReference type="InterPro" id="IPR027417">
    <property type="entry name" value="P-loop_NTPase"/>
</dbReference>
<gene>
    <name evidence="3" type="ORF">Tsumi_00180</name>
</gene>
<dbReference type="PANTHER" id="PTHR32182">
    <property type="entry name" value="DNA REPLICATION AND REPAIR PROTEIN RECF"/>
    <property type="match status" value="1"/>
</dbReference>